<dbReference type="PROSITE" id="PS50088">
    <property type="entry name" value="ANK_REPEAT"/>
    <property type="match status" value="2"/>
</dbReference>
<reference evidence="11" key="1">
    <citation type="submission" date="2023-10" db="EMBL/GenBank/DDBJ databases">
        <title>Chromosome-level genome of the transformable northern wattle, Acacia crassicarpa.</title>
        <authorList>
            <person name="Massaro I."/>
            <person name="Sinha N.R."/>
            <person name="Poethig S."/>
            <person name="Leichty A.R."/>
        </authorList>
    </citation>
    <scope>NUCLEOTIDE SEQUENCE</scope>
    <source>
        <strain evidence="11">Acra3RX</strain>
        <tissue evidence="11">Leaf</tissue>
    </source>
</reference>
<dbReference type="Pfam" id="PF13962">
    <property type="entry name" value="PGG"/>
    <property type="match status" value="1"/>
</dbReference>
<dbReference type="EMBL" id="JAWXYG010000006">
    <property type="protein sequence ID" value="KAK4269117.1"/>
    <property type="molecule type" value="Genomic_DNA"/>
</dbReference>
<feature type="repeat" description="ANK" evidence="8">
    <location>
        <begin position="191"/>
        <end position="213"/>
    </location>
</feature>
<dbReference type="InterPro" id="IPR036770">
    <property type="entry name" value="Ankyrin_rpt-contain_sf"/>
</dbReference>
<keyword evidence="4" id="KW-0677">Repeat</keyword>
<keyword evidence="6 8" id="KW-0040">ANK repeat</keyword>
<dbReference type="Gene3D" id="1.25.40.20">
    <property type="entry name" value="Ankyrin repeat-containing domain"/>
    <property type="match status" value="1"/>
</dbReference>
<protein>
    <recommendedName>
        <fullName evidence="10">PGG domain-containing protein</fullName>
    </recommendedName>
</protein>
<organism evidence="11 12">
    <name type="scientific">Acacia crassicarpa</name>
    <name type="common">northern wattle</name>
    <dbReference type="NCBI Taxonomy" id="499986"/>
    <lineage>
        <taxon>Eukaryota</taxon>
        <taxon>Viridiplantae</taxon>
        <taxon>Streptophyta</taxon>
        <taxon>Embryophyta</taxon>
        <taxon>Tracheophyta</taxon>
        <taxon>Spermatophyta</taxon>
        <taxon>Magnoliopsida</taxon>
        <taxon>eudicotyledons</taxon>
        <taxon>Gunneridae</taxon>
        <taxon>Pentapetalae</taxon>
        <taxon>rosids</taxon>
        <taxon>fabids</taxon>
        <taxon>Fabales</taxon>
        <taxon>Fabaceae</taxon>
        <taxon>Caesalpinioideae</taxon>
        <taxon>mimosoid clade</taxon>
        <taxon>Acacieae</taxon>
        <taxon>Acacia</taxon>
    </lineage>
</organism>
<dbReference type="InterPro" id="IPR026961">
    <property type="entry name" value="PGG_dom"/>
</dbReference>
<gene>
    <name evidence="11" type="ORF">QN277_022315</name>
</gene>
<keyword evidence="7 9" id="KW-0472">Membrane</keyword>
<evidence type="ECO:0000313" key="12">
    <source>
        <dbReference type="Proteomes" id="UP001293593"/>
    </source>
</evidence>
<feature type="repeat" description="ANK" evidence="8">
    <location>
        <begin position="111"/>
        <end position="132"/>
    </location>
</feature>
<evidence type="ECO:0000256" key="6">
    <source>
        <dbReference type="ARBA" id="ARBA00023043"/>
    </source>
</evidence>
<comment type="caution">
    <text evidence="11">The sequence shown here is derived from an EMBL/GenBank/DDBJ whole genome shotgun (WGS) entry which is preliminary data.</text>
</comment>
<feature type="transmembrane region" description="Helical" evidence="9">
    <location>
        <begin position="397"/>
        <end position="425"/>
    </location>
</feature>
<evidence type="ECO:0000256" key="7">
    <source>
        <dbReference type="ARBA" id="ARBA00023136"/>
    </source>
</evidence>
<evidence type="ECO:0000256" key="4">
    <source>
        <dbReference type="ARBA" id="ARBA00022737"/>
    </source>
</evidence>
<dbReference type="SMART" id="SM00248">
    <property type="entry name" value="ANK"/>
    <property type="match status" value="4"/>
</dbReference>
<dbReference type="InterPro" id="IPR002110">
    <property type="entry name" value="Ankyrin_rpt"/>
</dbReference>
<feature type="domain" description="PGG" evidence="10">
    <location>
        <begin position="275"/>
        <end position="310"/>
    </location>
</feature>
<dbReference type="Pfam" id="PF12796">
    <property type="entry name" value="Ank_2"/>
    <property type="match status" value="1"/>
</dbReference>
<evidence type="ECO:0000256" key="2">
    <source>
        <dbReference type="ARBA" id="ARBA00004413"/>
    </source>
</evidence>
<feature type="transmembrane region" description="Helical" evidence="9">
    <location>
        <begin position="367"/>
        <end position="390"/>
    </location>
</feature>
<dbReference type="Proteomes" id="UP001293593">
    <property type="component" value="Unassembled WGS sequence"/>
</dbReference>
<keyword evidence="12" id="KW-1185">Reference proteome</keyword>
<evidence type="ECO:0000256" key="9">
    <source>
        <dbReference type="SAM" id="Phobius"/>
    </source>
</evidence>
<evidence type="ECO:0000313" key="11">
    <source>
        <dbReference type="EMBL" id="KAK4269117.1"/>
    </source>
</evidence>
<dbReference type="SUPFAM" id="SSF48403">
    <property type="entry name" value="Ankyrin repeat"/>
    <property type="match status" value="1"/>
</dbReference>
<feature type="transmembrane region" description="Helical" evidence="9">
    <location>
        <begin position="445"/>
        <end position="466"/>
    </location>
</feature>
<evidence type="ECO:0000256" key="1">
    <source>
        <dbReference type="ARBA" id="ARBA00004141"/>
    </source>
</evidence>
<feature type="transmembrane region" description="Helical" evidence="9">
    <location>
        <begin position="487"/>
        <end position="510"/>
    </location>
</feature>
<dbReference type="GO" id="GO:0005886">
    <property type="term" value="C:plasma membrane"/>
    <property type="evidence" value="ECO:0007669"/>
    <property type="project" value="UniProtKB-SubCell"/>
</dbReference>
<accession>A0AAE1JI96</accession>
<keyword evidence="5 9" id="KW-1133">Transmembrane helix</keyword>
<dbReference type="PROSITE" id="PS50297">
    <property type="entry name" value="ANK_REP_REGION"/>
    <property type="match status" value="2"/>
</dbReference>
<evidence type="ECO:0000256" key="8">
    <source>
        <dbReference type="PROSITE-ProRule" id="PRU00023"/>
    </source>
</evidence>
<name>A0AAE1JI96_9FABA</name>
<evidence type="ECO:0000256" key="5">
    <source>
        <dbReference type="ARBA" id="ARBA00022989"/>
    </source>
</evidence>
<sequence length="515" mass="58025">MSDQMSDLSVLFRAAVLGDEQALPQWLTTQPADETTQPDTETILGNILRTSALLGHVLFTEFLLNHNQKLALSADSSGRTSLHLTSAEGNLLIVRRLLLLNNELCLARDEEERIPLHYAAMRGRTEVVQELILARPDSVSLGDGEERTVFHLCVIYNHLQTLETLVKLDYASVNIAAGEPRPYIFLRPDRAGDTILHLASKFKRVEVVRYLLSIPEIRGIANFKNNIGFTAHHILQGQSPKDFKICEIYHMLTMVKREENFCKKIFRDWLRHGDEWLEEMRGNLSLVSTVIATITFQALINPPGSFIQQGLSLPSEENTTSSSNQVRNAVTSSSYDLNCTILPDHGTYCPGQAMASYSNFHPHFATYLFHVTISFISSLSVTLLLVSGIFPLKNKAVIWILSMGMCITLTSLAAAFVNAMVIIIPSHLWNDRFLSHLKEVKLNRVWVYLILIIVVLISLRFYVWALKKSRSLWARENGCGRFLSVPLRIISLLVTLFAPLLVVVLVAYFLTLGMY</sequence>
<dbReference type="PANTHER" id="PTHR24186:SF37">
    <property type="entry name" value="PGG DOMAIN-CONTAINING PROTEIN"/>
    <property type="match status" value="1"/>
</dbReference>
<dbReference type="PANTHER" id="PTHR24186">
    <property type="entry name" value="PROTEIN PHOSPHATASE 1 REGULATORY SUBUNIT"/>
    <property type="match status" value="1"/>
</dbReference>
<evidence type="ECO:0000256" key="3">
    <source>
        <dbReference type="ARBA" id="ARBA00022692"/>
    </source>
</evidence>
<comment type="subcellular location">
    <subcellularLocation>
        <location evidence="2">Cell membrane</location>
        <topology evidence="2">Peripheral membrane protein</topology>
        <orientation evidence="2">Cytoplasmic side</orientation>
    </subcellularLocation>
    <subcellularLocation>
        <location evidence="1">Membrane</location>
        <topology evidence="1">Multi-pass membrane protein</topology>
    </subcellularLocation>
</comment>
<keyword evidence="3 9" id="KW-0812">Transmembrane</keyword>
<dbReference type="AlphaFoldDB" id="A0AAE1JI96"/>
<evidence type="ECO:0000259" key="10">
    <source>
        <dbReference type="Pfam" id="PF13962"/>
    </source>
</evidence>
<proteinExistence type="predicted"/>